<reference evidence="5 6" key="1">
    <citation type="submission" date="2011-02" db="EMBL/GenBank/DDBJ databases">
        <title>The Genome Sequence of Sphaeroforma arctica JP610.</title>
        <authorList>
            <consortium name="The Broad Institute Genome Sequencing Platform"/>
            <person name="Russ C."/>
            <person name="Cuomo C."/>
            <person name="Young S.K."/>
            <person name="Zeng Q."/>
            <person name="Gargeya S."/>
            <person name="Alvarado L."/>
            <person name="Berlin A."/>
            <person name="Chapman S.B."/>
            <person name="Chen Z."/>
            <person name="Freedman E."/>
            <person name="Gellesch M."/>
            <person name="Goldberg J."/>
            <person name="Griggs A."/>
            <person name="Gujja S."/>
            <person name="Heilman E."/>
            <person name="Heiman D."/>
            <person name="Howarth C."/>
            <person name="Mehta T."/>
            <person name="Neiman D."/>
            <person name="Pearson M."/>
            <person name="Roberts A."/>
            <person name="Saif S."/>
            <person name="Shea T."/>
            <person name="Shenoy N."/>
            <person name="Sisk P."/>
            <person name="Stolte C."/>
            <person name="Sykes S."/>
            <person name="White J."/>
            <person name="Yandava C."/>
            <person name="Burger G."/>
            <person name="Gray M.W."/>
            <person name="Holland P.W.H."/>
            <person name="King N."/>
            <person name="Lang F.B.F."/>
            <person name="Roger A.J."/>
            <person name="Ruiz-Trillo I."/>
            <person name="Haas B."/>
            <person name="Nusbaum C."/>
            <person name="Birren B."/>
        </authorList>
    </citation>
    <scope>NUCLEOTIDE SEQUENCE [LARGE SCALE GENOMIC DNA]</scope>
    <source>
        <strain evidence="5 6">JP610</strain>
    </source>
</reference>
<dbReference type="PROSITE" id="PS50082">
    <property type="entry name" value="WD_REPEATS_2"/>
    <property type="match status" value="3"/>
</dbReference>
<sequence length="1344" mass="146854">MSASEDGTLFLWDLSDGRCLATETSLPRGPSTLTTLTSRKQVVCTGHYGMVYVVDAATLHVVKTLTSEARPDWITAVCVVGMGAIDTTNGSGEPVQTDALLAVTGEGTFKLWSLELVETTFMSVDDHPLWKPLKIQPLEGCRQPKTIAISPFCRSLFSIVTPTCWLLYSAAGCKLLCRIMAPTRIRWQSSQFLSSTLVALFGQAGNCYVYSLSLPEKPYAPLTFEFQGRPSYSATTKSPSDPTDVETAQSRHLELKKSDSFQVFPDLPQTDFNQQMASLVCVYTAATPCAKTQPTPFTHSPVPTRAENGGTSVLGDKESDDTKQTEASERSAKRGPTERIRNLVLSAGGRVRGFNPVSLYAGPDTTADGPARPAVSSAFPSHLIVSGDDFGVLRVWDVSDKMQASSPYLYPKSQRSVPATGIDASSIPFKSADSYDLLELSNTEAAKGDLEIISNCASYDFRDKWDAGEETDNGYGDVTASAIIKNIYMARGYASGVIVLCELMAELERVLSNECQTTKHLPKVSPHATGGGIVIVKSSEDYTPQKASDPILMTGHTGAVTCLLYPHDVDNNFSAHHLISGSDDFTIRVWNVSTGEAIHVFHNHCAPIARLIPFSGREVSRSTNCICSLAGDHNVGIYSLDDMRCLHSMGGHMFPVRSVQWRYDDDYFVVDCIDGTIYVWQLGTGHLDRVAQGKLAEGILANWESQASARDVVWKRYGDDTVTSGNGYGNLKTLTTALTCSPTNAQAKNVALVKLQRTGLSHADSPLEVVLFDVKKIVSLLKSGDRDTDVCKGLLKMLMPYVMPWGFRPDIDQQLSKILHVKIPKEPSHAVLGRNGHISSLMAGSTRPTDPWRMSGHLTGVQMACAISLTYWEHPIATRLLCTLFTVTLPQLPADPVTGKLPFVPPTLGILTDFWKGTSMSRPIHQLVDAYLAAMSDAMIDEEVCKWEVYLQSQPDIKPAAHTPTGERVSPHPGAHHAPGDTDPPTEAGRTASKLTSATQHQRNVNENDMYDSPHDRMAVLVLGLIGSRYPSALSPELTAKVAGQLCLAALEQNGRPADRFNNKSKTDPQAAGKKFDGRRTTAAAELLGEGFSTWMEHLDVPRLVLQLLAVTGPVVKSSTNAIKGRAMYFGVLKKVATNAPRVLVTTISNFFVKSQSVPSRIHAMNVVLNLVREIPDVFGEQVPRLVDLVVRSLDPHVPQLRDNCLEGSTKTLQEIVKRYLMVSFHAPSQKLAVGSSSGLVVLYDLKTARRWQDIDTKQNEVTAVAFSNDGRVLASYSARDLSLKFWQTNMSIFNILTNTIRCISTHKVPACDQKVLDEDVRLVWIAANTLSLCRDHNEVTFSV</sequence>
<feature type="repeat" description="WD" evidence="3">
    <location>
        <begin position="649"/>
        <end position="690"/>
    </location>
</feature>
<keyword evidence="2" id="KW-0677">Repeat</keyword>
<gene>
    <name evidence="5" type="ORF">SARC_02851</name>
</gene>
<dbReference type="SMART" id="SM00320">
    <property type="entry name" value="WD40"/>
    <property type="match status" value="6"/>
</dbReference>
<dbReference type="RefSeq" id="XP_014158862.1">
    <property type="nucleotide sequence ID" value="XM_014303387.1"/>
</dbReference>
<dbReference type="GO" id="GO:0005737">
    <property type="term" value="C:cytoplasm"/>
    <property type="evidence" value="ECO:0007669"/>
    <property type="project" value="TreeGrafter"/>
</dbReference>
<feature type="region of interest" description="Disordered" evidence="4">
    <location>
        <begin position="958"/>
        <end position="1012"/>
    </location>
</feature>
<dbReference type="InterPro" id="IPR019775">
    <property type="entry name" value="WD40_repeat_CS"/>
</dbReference>
<evidence type="ECO:0000256" key="1">
    <source>
        <dbReference type="ARBA" id="ARBA00022574"/>
    </source>
</evidence>
<keyword evidence="1 3" id="KW-0853">WD repeat</keyword>
<dbReference type="eggNOG" id="KOG4155">
    <property type="taxonomic scope" value="Eukaryota"/>
</dbReference>
<dbReference type="PROSITE" id="PS50294">
    <property type="entry name" value="WD_REPEATS_REGION"/>
    <property type="match status" value="2"/>
</dbReference>
<dbReference type="GeneID" id="25903355"/>
<dbReference type="Gene3D" id="2.130.10.10">
    <property type="entry name" value="YVTN repeat-like/Quinoprotein amine dehydrogenase"/>
    <property type="match status" value="4"/>
</dbReference>
<dbReference type="OrthoDB" id="338622at2759"/>
<dbReference type="STRING" id="667725.A0A0L0G7I3"/>
<feature type="repeat" description="WD" evidence="3">
    <location>
        <begin position="553"/>
        <end position="600"/>
    </location>
</feature>
<feature type="compositionally biased region" description="Basic and acidic residues" evidence="4">
    <location>
        <begin position="315"/>
        <end position="338"/>
    </location>
</feature>
<feature type="region of interest" description="Disordered" evidence="4">
    <location>
        <begin position="1057"/>
        <end position="1078"/>
    </location>
</feature>
<name>A0A0L0G7I3_9EUKA</name>
<evidence type="ECO:0000256" key="2">
    <source>
        <dbReference type="ARBA" id="ARBA00022737"/>
    </source>
</evidence>
<feature type="repeat" description="WD" evidence="3">
    <location>
        <begin position="1"/>
        <end position="22"/>
    </location>
</feature>
<feature type="compositionally biased region" description="Polar residues" evidence="4">
    <location>
        <begin position="993"/>
        <end position="1007"/>
    </location>
</feature>
<feature type="compositionally biased region" description="Polar residues" evidence="4">
    <location>
        <begin position="231"/>
        <end position="248"/>
    </location>
</feature>
<dbReference type="InterPro" id="IPR036322">
    <property type="entry name" value="WD40_repeat_dom_sf"/>
</dbReference>
<dbReference type="PANTHER" id="PTHR44099:SF4">
    <property type="entry name" value="RABCONNECTIN-3B, ISOFORM A"/>
    <property type="match status" value="1"/>
</dbReference>
<dbReference type="Pfam" id="PF00400">
    <property type="entry name" value="WD40"/>
    <property type="match status" value="3"/>
</dbReference>
<evidence type="ECO:0000313" key="6">
    <source>
        <dbReference type="Proteomes" id="UP000054560"/>
    </source>
</evidence>
<dbReference type="SUPFAM" id="SSF50978">
    <property type="entry name" value="WD40 repeat-like"/>
    <property type="match status" value="2"/>
</dbReference>
<organism evidence="5 6">
    <name type="scientific">Sphaeroforma arctica JP610</name>
    <dbReference type="NCBI Taxonomy" id="667725"/>
    <lineage>
        <taxon>Eukaryota</taxon>
        <taxon>Ichthyosporea</taxon>
        <taxon>Ichthyophonida</taxon>
        <taxon>Sphaeroforma</taxon>
    </lineage>
</organism>
<dbReference type="PROSITE" id="PS00678">
    <property type="entry name" value="WD_REPEATS_1"/>
    <property type="match status" value="1"/>
</dbReference>
<dbReference type="Proteomes" id="UP000054560">
    <property type="component" value="Unassembled WGS sequence"/>
</dbReference>
<dbReference type="InterPro" id="IPR049916">
    <property type="entry name" value="WDR72-like"/>
</dbReference>
<dbReference type="InterPro" id="IPR001680">
    <property type="entry name" value="WD40_rpt"/>
</dbReference>
<evidence type="ECO:0000313" key="5">
    <source>
        <dbReference type="EMBL" id="KNC84960.1"/>
    </source>
</evidence>
<protein>
    <submittedName>
        <fullName evidence="5">Uncharacterized protein</fullName>
    </submittedName>
</protein>
<accession>A0A0L0G7I3</accession>
<dbReference type="InterPro" id="IPR015943">
    <property type="entry name" value="WD40/YVTN_repeat-like_dom_sf"/>
</dbReference>
<keyword evidence="6" id="KW-1185">Reference proteome</keyword>
<evidence type="ECO:0000256" key="4">
    <source>
        <dbReference type="SAM" id="MobiDB-lite"/>
    </source>
</evidence>
<feature type="compositionally biased region" description="Basic and acidic residues" evidence="4">
    <location>
        <begin position="1057"/>
        <end position="1067"/>
    </location>
</feature>
<proteinExistence type="predicted"/>
<feature type="region of interest" description="Disordered" evidence="4">
    <location>
        <begin position="231"/>
        <end position="250"/>
    </location>
</feature>
<evidence type="ECO:0000256" key="3">
    <source>
        <dbReference type="PROSITE-ProRule" id="PRU00221"/>
    </source>
</evidence>
<dbReference type="EMBL" id="KQ241729">
    <property type="protein sequence ID" value="KNC84960.1"/>
    <property type="molecule type" value="Genomic_DNA"/>
</dbReference>
<dbReference type="PANTHER" id="PTHR44099">
    <property type="entry name" value="RABCONNECTIN-3B, ISOFORM A"/>
    <property type="match status" value="1"/>
</dbReference>
<feature type="region of interest" description="Disordered" evidence="4">
    <location>
        <begin position="293"/>
        <end position="338"/>
    </location>
</feature>